<feature type="region of interest" description="Disordered" evidence="1">
    <location>
        <begin position="1"/>
        <end position="88"/>
    </location>
</feature>
<protein>
    <submittedName>
        <fullName evidence="2">Uncharacterized protein</fullName>
    </submittedName>
</protein>
<gene>
    <name evidence="2" type="ORF">M9458_007741</name>
</gene>
<comment type="caution">
    <text evidence="2">The sequence shown here is derived from an EMBL/GenBank/DDBJ whole genome shotgun (WGS) entry which is preliminary data.</text>
</comment>
<dbReference type="Proteomes" id="UP001529510">
    <property type="component" value="Unassembled WGS sequence"/>
</dbReference>
<feature type="compositionally biased region" description="Polar residues" evidence="1">
    <location>
        <begin position="67"/>
        <end position="88"/>
    </location>
</feature>
<feature type="non-terminal residue" evidence="2">
    <location>
        <position position="88"/>
    </location>
</feature>
<keyword evidence="3" id="KW-1185">Reference proteome</keyword>
<sequence>PNTLNTLSGLLPPHITPVPPGLPAPQVPLVPPPLSHPQLQPPGTPQGSCPMGLLIPTLGTPEAGLSTGVSSGESPDNPVSTRNVLPRT</sequence>
<name>A0ABD0RMM1_CIRMR</name>
<accession>A0ABD0RMM1</accession>
<organism evidence="2 3">
    <name type="scientific">Cirrhinus mrigala</name>
    <name type="common">Mrigala</name>
    <dbReference type="NCBI Taxonomy" id="683832"/>
    <lineage>
        <taxon>Eukaryota</taxon>
        <taxon>Metazoa</taxon>
        <taxon>Chordata</taxon>
        <taxon>Craniata</taxon>
        <taxon>Vertebrata</taxon>
        <taxon>Euteleostomi</taxon>
        <taxon>Actinopterygii</taxon>
        <taxon>Neopterygii</taxon>
        <taxon>Teleostei</taxon>
        <taxon>Ostariophysi</taxon>
        <taxon>Cypriniformes</taxon>
        <taxon>Cyprinidae</taxon>
        <taxon>Labeoninae</taxon>
        <taxon>Labeonini</taxon>
        <taxon>Cirrhinus</taxon>
    </lineage>
</organism>
<feature type="compositionally biased region" description="Pro residues" evidence="1">
    <location>
        <begin position="14"/>
        <end position="44"/>
    </location>
</feature>
<dbReference type="EMBL" id="JAMKFB020000003">
    <property type="protein sequence ID" value="KAL0199201.1"/>
    <property type="molecule type" value="Genomic_DNA"/>
</dbReference>
<dbReference type="AlphaFoldDB" id="A0ABD0RMM1"/>
<evidence type="ECO:0000256" key="1">
    <source>
        <dbReference type="SAM" id="MobiDB-lite"/>
    </source>
</evidence>
<evidence type="ECO:0000313" key="3">
    <source>
        <dbReference type="Proteomes" id="UP001529510"/>
    </source>
</evidence>
<proteinExistence type="predicted"/>
<evidence type="ECO:0000313" key="2">
    <source>
        <dbReference type="EMBL" id="KAL0199201.1"/>
    </source>
</evidence>
<feature type="non-terminal residue" evidence="2">
    <location>
        <position position="1"/>
    </location>
</feature>
<reference evidence="2 3" key="1">
    <citation type="submission" date="2024-05" db="EMBL/GenBank/DDBJ databases">
        <title>Genome sequencing and assembly of Indian major carp, Cirrhinus mrigala (Hamilton, 1822).</title>
        <authorList>
            <person name="Mohindra V."/>
            <person name="Chowdhury L.M."/>
            <person name="Lal K."/>
            <person name="Jena J.K."/>
        </authorList>
    </citation>
    <scope>NUCLEOTIDE SEQUENCE [LARGE SCALE GENOMIC DNA]</scope>
    <source>
        <strain evidence="2">CM1030</strain>
        <tissue evidence="2">Blood</tissue>
    </source>
</reference>